<dbReference type="EMBL" id="MEKH01000004">
    <property type="protein sequence ID" value="ODO09462.1"/>
    <property type="molecule type" value="Genomic_DNA"/>
</dbReference>
<dbReference type="OrthoDB" id="2561731at2759"/>
<feature type="compositionally biased region" description="Polar residues" evidence="6">
    <location>
        <begin position="1"/>
        <end position="13"/>
    </location>
</feature>
<feature type="region of interest" description="Disordered" evidence="6">
    <location>
        <begin position="80"/>
        <end position="195"/>
    </location>
</feature>
<feature type="region of interest" description="Disordered" evidence="6">
    <location>
        <begin position="763"/>
        <end position="785"/>
    </location>
</feature>
<dbReference type="GO" id="GO:0000981">
    <property type="term" value="F:DNA-binding transcription factor activity, RNA polymerase II-specific"/>
    <property type="evidence" value="ECO:0007669"/>
    <property type="project" value="InterPro"/>
</dbReference>
<organism evidence="8 9">
    <name type="scientific">Cryptococcus amylolentus CBS 6273</name>
    <dbReference type="NCBI Taxonomy" id="1296118"/>
    <lineage>
        <taxon>Eukaryota</taxon>
        <taxon>Fungi</taxon>
        <taxon>Dikarya</taxon>
        <taxon>Basidiomycota</taxon>
        <taxon>Agaricomycotina</taxon>
        <taxon>Tremellomycetes</taxon>
        <taxon>Tremellales</taxon>
        <taxon>Cryptococcaceae</taxon>
        <taxon>Cryptococcus</taxon>
    </lineage>
</organism>
<evidence type="ECO:0000313" key="8">
    <source>
        <dbReference type="EMBL" id="ODO09462.1"/>
    </source>
</evidence>
<dbReference type="PROSITE" id="PS50048">
    <property type="entry name" value="ZN2_CY6_FUNGAL_2"/>
    <property type="match status" value="1"/>
</dbReference>
<sequence length="809" mass="88415">MSSFFHLFTSSRLSRPMPDQAAPVRTDSHSPPPKRLRTSKACANCKTRKIRCEFNDDAGPDAPCKRCKTYGLVCEITSGRDRDRDRGRTVQGGQGGSVNAASQGGQPRVDGEGVGGRASMSGSVSGGGPWTPRTVQEDHSLNARRPSTSAPHPPNNLRPPLAAPPMPLSMPRPDHSPLTRPSPHSSNLDTPGTATHRLDFEAPRDLEEGTPPPPTTQFTVVSAPSVGASPAQSTLNQLAGLPMKWRVGMRQLLENKVEGSHFCKAEPRMLGSTSLSSLIAPITHDNVGSSRVFVHDMRYGIRRRTTLQEEAMICWSLNGSTPIWRLPSDPLQRPMMEKLLATYADTIAPIFPVLLPQEVRNMRALSAFQILSMCSLASLSRTVPEAVCQSFRSRLYHLLEGAPGGNIWTASQANLSSLLVISLSAELHGITESTGGGICWLRVGVAIRMAQDLGLHRHVTDFGMSSLQQQTRTRIWSLCIMLDAWYALSHGQPLMIDTRFCDAKKPSVPDADDTSQTAYIDRYVYHTWELTQLLRRTLVCLFDISKGPLASVDRTELEAISEDLVNWRGKLSAELLLTTSSGPQDSCAALLELMAVCIQYVAWRPFRFPSSTRDTSTFNVTTQQWDALVQRSLDVAKWTVLNGTHLIDTCFIATYSLAHIAQMHFYHYLSTTSPKSLQALASITEAFETWASTQGDRLEATSLRYRVYDLVNQLNQAAAEGCVNPRASAADVWGILDPLFLAPRGAGSSGNMTDVGNLSADQMFGAGDAGGQHADPADLQLPESSGGEMQDWNTLMNMMGLTNTGWNNN</sequence>
<dbReference type="AlphaFoldDB" id="A0A1E3KAZ4"/>
<feature type="compositionally biased region" description="Pro residues" evidence="6">
    <location>
        <begin position="151"/>
        <end position="170"/>
    </location>
</feature>
<dbReference type="CDD" id="cd12148">
    <property type="entry name" value="fungal_TF_MHR"/>
    <property type="match status" value="1"/>
</dbReference>
<dbReference type="PANTHER" id="PTHR31668:SF26">
    <property type="entry name" value="GLUCOSE TRANSPORT TRANSCRIPTION REGULATOR RGT1-RELATED"/>
    <property type="match status" value="1"/>
</dbReference>
<protein>
    <recommendedName>
        <fullName evidence="7">Zn(2)-C6 fungal-type domain-containing protein</fullName>
    </recommendedName>
</protein>
<dbReference type="PANTHER" id="PTHR31668">
    <property type="entry name" value="GLUCOSE TRANSPORT TRANSCRIPTION REGULATOR RGT1-RELATED-RELATED"/>
    <property type="match status" value="1"/>
</dbReference>
<dbReference type="InterPro" id="IPR036864">
    <property type="entry name" value="Zn2-C6_fun-type_DNA-bd_sf"/>
</dbReference>
<accession>A0A1E3KAZ4</accession>
<proteinExistence type="predicted"/>
<evidence type="ECO:0000256" key="6">
    <source>
        <dbReference type="SAM" id="MobiDB-lite"/>
    </source>
</evidence>
<evidence type="ECO:0000256" key="4">
    <source>
        <dbReference type="ARBA" id="ARBA00023163"/>
    </source>
</evidence>
<dbReference type="GO" id="GO:0008270">
    <property type="term" value="F:zinc ion binding"/>
    <property type="evidence" value="ECO:0007669"/>
    <property type="project" value="InterPro"/>
</dbReference>
<dbReference type="Pfam" id="PF00172">
    <property type="entry name" value="Zn_clus"/>
    <property type="match status" value="1"/>
</dbReference>
<dbReference type="Pfam" id="PF04082">
    <property type="entry name" value="Fungal_trans"/>
    <property type="match status" value="1"/>
</dbReference>
<evidence type="ECO:0000256" key="2">
    <source>
        <dbReference type="ARBA" id="ARBA00023015"/>
    </source>
</evidence>
<feature type="compositionally biased region" description="Polar residues" evidence="6">
    <location>
        <begin position="182"/>
        <end position="193"/>
    </location>
</feature>
<dbReference type="InterPro" id="IPR050797">
    <property type="entry name" value="Carb_Metab_Trans_Reg"/>
</dbReference>
<gene>
    <name evidence="8" type="ORF">I350_03062</name>
</gene>
<evidence type="ECO:0000259" key="7">
    <source>
        <dbReference type="PROSITE" id="PS50048"/>
    </source>
</evidence>
<reference evidence="8 9" key="1">
    <citation type="submission" date="2016-06" db="EMBL/GenBank/DDBJ databases">
        <title>Evolution of pathogenesis and genome organization in the Tremellales.</title>
        <authorList>
            <person name="Cuomo C."/>
            <person name="Litvintseva A."/>
            <person name="Heitman J."/>
            <person name="Chen Y."/>
            <person name="Sun S."/>
            <person name="Springer D."/>
            <person name="Dromer F."/>
            <person name="Young S."/>
            <person name="Zeng Q."/>
            <person name="Chapman S."/>
            <person name="Gujja S."/>
            <person name="Saif S."/>
            <person name="Birren B."/>
        </authorList>
    </citation>
    <scope>NUCLEOTIDE SEQUENCE [LARGE SCALE GENOMIC DNA]</scope>
    <source>
        <strain evidence="8 9">CBS 6273</strain>
    </source>
</reference>
<dbReference type="PROSITE" id="PS00463">
    <property type="entry name" value="ZN2_CY6_FUNGAL_1"/>
    <property type="match status" value="1"/>
</dbReference>
<dbReference type="SMART" id="SM00066">
    <property type="entry name" value="GAL4"/>
    <property type="match status" value="1"/>
</dbReference>
<dbReference type="InterPro" id="IPR007219">
    <property type="entry name" value="XnlR_reg_dom"/>
</dbReference>
<dbReference type="SUPFAM" id="SSF57701">
    <property type="entry name" value="Zn2/Cys6 DNA-binding domain"/>
    <property type="match status" value="1"/>
</dbReference>
<keyword evidence="3" id="KW-0238">DNA-binding</keyword>
<evidence type="ECO:0000256" key="5">
    <source>
        <dbReference type="ARBA" id="ARBA00023242"/>
    </source>
</evidence>
<feature type="region of interest" description="Disordered" evidence="6">
    <location>
        <begin position="1"/>
        <end position="39"/>
    </location>
</feature>
<evidence type="ECO:0000313" key="9">
    <source>
        <dbReference type="Proteomes" id="UP000095149"/>
    </source>
</evidence>
<comment type="caution">
    <text evidence="8">The sequence shown here is derived from an EMBL/GenBank/DDBJ whole genome shotgun (WGS) entry which is preliminary data.</text>
</comment>
<keyword evidence="5" id="KW-0539">Nucleus</keyword>
<feature type="domain" description="Zn(2)-C6 fungal-type" evidence="7">
    <location>
        <begin position="41"/>
        <end position="76"/>
    </location>
</feature>
<dbReference type="SMART" id="SM00906">
    <property type="entry name" value="Fungal_trans"/>
    <property type="match status" value="1"/>
</dbReference>
<keyword evidence="2" id="KW-0805">Transcription regulation</keyword>
<keyword evidence="4" id="KW-0804">Transcription</keyword>
<keyword evidence="1" id="KW-0479">Metal-binding</keyword>
<dbReference type="CDD" id="cd00067">
    <property type="entry name" value="GAL4"/>
    <property type="match status" value="1"/>
</dbReference>
<dbReference type="InterPro" id="IPR001138">
    <property type="entry name" value="Zn2Cys6_DnaBD"/>
</dbReference>
<evidence type="ECO:0000256" key="1">
    <source>
        <dbReference type="ARBA" id="ARBA00022723"/>
    </source>
</evidence>
<name>A0A1E3KAZ4_9TREE</name>
<evidence type="ECO:0000256" key="3">
    <source>
        <dbReference type="ARBA" id="ARBA00023125"/>
    </source>
</evidence>
<dbReference type="Gene3D" id="4.10.240.10">
    <property type="entry name" value="Zn(2)-C6 fungal-type DNA-binding domain"/>
    <property type="match status" value="1"/>
</dbReference>
<dbReference type="GO" id="GO:0003677">
    <property type="term" value="F:DNA binding"/>
    <property type="evidence" value="ECO:0007669"/>
    <property type="project" value="UniProtKB-KW"/>
</dbReference>
<dbReference type="Proteomes" id="UP000095149">
    <property type="component" value="Unassembled WGS sequence"/>
</dbReference>
<dbReference type="GO" id="GO:0006351">
    <property type="term" value="P:DNA-templated transcription"/>
    <property type="evidence" value="ECO:0007669"/>
    <property type="project" value="InterPro"/>
</dbReference>